<protein>
    <recommendedName>
        <fullName evidence="2">DUF2946 domain-containing protein</fullName>
    </recommendedName>
</protein>
<organism evidence="1">
    <name type="scientific">Thiolapillus brandeum</name>
    <dbReference type="NCBI Taxonomy" id="1076588"/>
    <lineage>
        <taxon>Bacteria</taxon>
        <taxon>Pseudomonadati</taxon>
        <taxon>Pseudomonadota</taxon>
        <taxon>Gammaproteobacteria</taxon>
        <taxon>Chromatiales</taxon>
        <taxon>Sedimenticolaceae</taxon>
        <taxon>Thiolapillus</taxon>
    </lineage>
</organism>
<gene>
    <name evidence="1" type="ORF">ENJ12_06005</name>
</gene>
<dbReference type="Proteomes" id="UP000886339">
    <property type="component" value="Unassembled WGS sequence"/>
</dbReference>
<dbReference type="AlphaFoldDB" id="A0A831RUP0"/>
<dbReference type="EMBL" id="DRLF01000215">
    <property type="protein sequence ID" value="HEC06382.1"/>
    <property type="molecule type" value="Genomic_DNA"/>
</dbReference>
<reference evidence="1" key="1">
    <citation type="journal article" date="2020" name="mSystems">
        <title>Genome- and Community-Level Interaction Insights into Carbon Utilization and Element Cycling Functions of Hydrothermarchaeota in Hydrothermal Sediment.</title>
        <authorList>
            <person name="Zhou Z."/>
            <person name="Liu Y."/>
            <person name="Xu W."/>
            <person name="Pan J."/>
            <person name="Luo Z.H."/>
            <person name="Li M."/>
        </authorList>
    </citation>
    <scope>NUCLEOTIDE SEQUENCE [LARGE SCALE GENOMIC DNA]</scope>
    <source>
        <strain evidence="1">HyVt-458</strain>
    </source>
</reference>
<name>A0A831RUP0_9GAMM</name>
<evidence type="ECO:0000313" key="1">
    <source>
        <dbReference type="EMBL" id="HEC06382.1"/>
    </source>
</evidence>
<proteinExistence type="predicted"/>
<comment type="caution">
    <text evidence="1">The sequence shown here is derived from an EMBL/GenBank/DDBJ whole genome shotgun (WGS) entry which is preliminary data.</text>
</comment>
<accession>A0A831RUP0</accession>
<sequence>MIRRVFPLLLAAYLVATQLLSVLHQHQPLDAAQGDVCLKCLVLQQGSSALPAPLLSLYQPVVWLILPLASDSGRLYEMQLIGPVARGPPSETV</sequence>
<evidence type="ECO:0008006" key="2">
    <source>
        <dbReference type="Google" id="ProtNLM"/>
    </source>
</evidence>